<evidence type="ECO:0000256" key="6">
    <source>
        <dbReference type="ARBA" id="ARBA00022694"/>
    </source>
</evidence>
<dbReference type="GO" id="GO:0050660">
    <property type="term" value="F:flavin adenine dinucleotide binding"/>
    <property type="evidence" value="ECO:0007669"/>
    <property type="project" value="InterPro"/>
</dbReference>
<comment type="cofactor">
    <cofactor evidence="1 12 14">
        <name>FMN</name>
        <dbReference type="ChEBI" id="CHEBI:58210"/>
    </cofactor>
</comment>
<evidence type="ECO:0000256" key="11">
    <source>
        <dbReference type="ARBA" id="ARBA00048802"/>
    </source>
</evidence>
<evidence type="ECO:0000256" key="7">
    <source>
        <dbReference type="ARBA" id="ARBA00022857"/>
    </source>
</evidence>
<dbReference type="Gene3D" id="1.10.1200.80">
    <property type="entry name" value="Putative flavin oxidoreducatase, domain 2"/>
    <property type="match status" value="1"/>
</dbReference>
<proteinExistence type="inferred from homology"/>
<dbReference type="SUPFAM" id="SSF51395">
    <property type="entry name" value="FMN-linked oxidoreductases"/>
    <property type="match status" value="1"/>
</dbReference>
<keyword evidence="14" id="KW-0547">Nucleotide-binding</keyword>
<sequence>MNPKKHTFSIGGISFSHPTVLAPLAGVTDQPFRRMIKGFGCGLVCSEMVSANGLVYGSEKTRQLMASHPEERPLSIQIFGSDPAIMAEAALMVQDAGADIVDINFGCSVRKVLKSGSGSALMAEPEKSKEIITKVRRVLSVPLTIKIRSGWQPHGEDAFRLSRIAEDCGVDAITIHPRTARQGFGGKADWSLIRKIKSLVKIPVIGNGDIIRPEDALSMFSKTNCDAVMIGRTAMHSPHIFKDIHDLMEEISPKGQNLAEHFASMENYIENLTLFYGEETACSMFRSRLGWFVKGLPGSTVFRSEASSISSKSKALELLHTFQAGLI</sequence>
<keyword evidence="9 12" id="KW-0560">Oxidoreductase</keyword>
<dbReference type="AlphaFoldDB" id="A0A5S5MFM6"/>
<feature type="binding site" evidence="14">
    <location>
        <position position="176"/>
    </location>
    <ligand>
        <name>FMN</name>
        <dbReference type="ChEBI" id="CHEBI:58210"/>
    </ligand>
</feature>
<comment type="caution">
    <text evidence="16">The sequence shown here is derived from an EMBL/GenBank/DDBJ whole genome shotgun (WGS) entry which is preliminary data.</text>
</comment>
<evidence type="ECO:0000256" key="14">
    <source>
        <dbReference type="PIRSR" id="PIRSR006621-2"/>
    </source>
</evidence>
<dbReference type="InterPro" id="IPR024036">
    <property type="entry name" value="tRNA-dHydroUridine_Synthase_C"/>
</dbReference>
<keyword evidence="4 12" id="KW-0285">Flavoprotein</keyword>
<dbReference type="InterPro" id="IPR001269">
    <property type="entry name" value="DUS_fam"/>
</dbReference>
<name>A0A5S5MFM6_9BACT</name>
<feature type="binding site" evidence="14">
    <location>
        <position position="77"/>
    </location>
    <ligand>
        <name>FMN</name>
        <dbReference type="ChEBI" id="CHEBI:58210"/>
    </ligand>
</feature>
<comment type="catalytic activity">
    <reaction evidence="11">
        <text>a 5,6-dihydrouridine in tRNA + NAD(+) = a uridine in tRNA + NADH + H(+)</text>
        <dbReference type="Rhea" id="RHEA:54452"/>
        <dbReference type="Rhea" id="RHEA-COMP:13339"/>
        <dbReference type="Rhea" id="RHEA-COMP:13887"/>
        <dbReference type="ChEBI" id="CHEBI:15378"/>
        <dbReference type="ChEBI" id="CHEBI:57540"/>
        <dbReference type="ChEBI" id="CHEBI:57945"/>
        <dbReference type="ChEBI" id="CHEBI:65315"/>
        <dbReference type="ChEBI" id="CHEBI:74443"/>
    </reaction>
</comment>
<comment type="function">
    <text evidence="2 12">Catalyzes the synthesis of 5,6-dihydrouridine (D), a modified base found in the D-loop of most tRNAs, via the reduction of the C5-C6 double bond in target uridines.</text>
</comment>
<evidence type="ECO:0000256" key="2">
    <source>
        <dbReference type="ARBA" id="ARBA00002790"/>
    </source>
</evidence>
<evidence type="ECO:0000256" key="13">
    <source>
        <dbReference type="PIRSR" id="PIRSR006621-1"/>
    </source>
</evidence>
<feature type="active site" description="Proton donor" evidence="13">
    <location>
        <position position="107"/>
    </location>
</feature>
<keyword evidence="5 12" id="KW-0288">FMN</keyword>
<evidence type="ECO:0000256" key="1">
    <source>
        <dbReference type="ARBA" id="ARBA00001917"/>
    </source>
</evidence>
<protein>
    <recommendedName>
        <fullName evidence="12">tRNA-dihydrouridine synthase</fullName>
        <ecNumber evidence="12">1.3.1.-</ecNumber>
    </recommendedName>
</protein>
<dbReference type="CDD" id="cd02801">
    <property type="entry name" value="DUS_like_FMN"/>
    <property type="match status" value="1"/>
</dbReference>
<organism evidence="16 17">
    <name type="scientific">Desulfobotulus mexicanus</name>
    <dbReference type="NCBI Taxonomy" id="2586642"/>
    <lineage>
        <taxon>Bacteria</taxon>
        <taxon>Pseudomonadati</taxon>
        <taxon>Thermodesulfobacteriota</taxon>
        <taxon>Desulfobacteria</taxon>
        <taxon>Desulfobacterales</taxon>
        <taxon>Desulfobacteraceae</taxon>
        <taxon>Desulfobotulus</taxon>
    </lineage>
</organism>
<feature type="binding site" evidence="14">
    <location>
        <position position="146"/>
    </location>
    <ligand>
        <name>FMN</name>
        <dbReference type="ChEBI" id="CHEBI:58210"/>
    </ligand>
</feature>
<comment type="similarity">
    <text evidence="12">Belongs to the dus family.</text>
</comment>
<evidence type="ECO:0000256" key="5">
    <source>
        <dbReference type="ARBA" id="ARBA00022643"/>
    </source>
</evidence>
<keyword evidence="8" id="KW-0694">RNA-binding</keyword>
<feature type="domain" description="DUS-like FMN-binding" evidence="15">
    <location>
        <begin position="21"/>
        <end position="321"/>
    </location>
</feature>
<evidence type="ECO:0000256" key="12">
    <source>
        <dbReference type="PIRNR" id="PIRNR006621"/>
    </source>
</evidence>
<dbReference type="InterPro" id="IPR018517">
    <property type="entry name" value="tRNA_hU_synthase_CS"/>
</dbReference>
<dbReference type="PIRSF" id="PIRSF006621">
    <property type="entry name" value="Dus"/>
    <property type="match status" value="1"/>
</dbReference>
<dbReference type="InterPro" id="IPR004652">
    <property type="entry name" value="DusB-like"/>
</dbReference>
<evidence type="ECO:0000256" key="9">
    <source>
        <dbReference type="ARBA" id="ARBA00023002"/>
    </source>
</evidence>
<dbReference type="PANTHER" id="PTHR45846:SF1">
    <property type="entry name" value="TRNA-DIHYDROURIDINE(47) SYNTHASE [NAD(P)(+)]-LIKE"/>
    <property type="match status" value="1"/>
</dbReference>
<dbReference type="GO" id="GO:0000049">
    <property type="term" value="F:tRNA binding"/>
    <property type="evidence" value="ECO:0007669"/>
    <property type="project" value="UniProtKB-KW"/>
</dbReference>
<evidence type="ECO:0000256" key="10">
    <source>
        <dbReference type="ARBA" id="ARBA00048205"/>
    </source>
</evidence>
<dbReference type="NCBIfam" id="TIGR00737">
    <property type="entry name" value="nifR3_yhdG"/>
    <property type="match status" value="1"/>
</dbReference>
<feature type="binding site" evidence="14">
    <location>
        <begin position="231"/>
        <end position="232"/>
    </location>
    <ligand>
        <name>FMN</name>
        <dbReference type="ChEBI" id="CHEBI:58210"/>
    </ligand>
</feature>
<gene>
    <name evidence="16" type="primary">dusB</name>
    <name evidence="16" type="ORF">FIM25_09110</name>
</gene>
<dbReference type="PANTHER" id="PTHR45846">
    <property type="entry name" value="TRNA-DIHYDROURIDINE(47) SYNTHASE [NAD(P)(+)]-LIKE"/>
    <property type="match status" value="1"/>
</dbReference>
<evidence type="ECO:0000313" key="16">
    <source>
        <dbReference type="EMBL" id="TYT74522.1"/>
    </source>
</evidence>
<evidence type="ECO:0000256" key="3">
    <source>
        <dbReference type="ARBA" id="ARBA00022555"/>
    </source>
</evidence>
<evidence type="ECO:0000313" key="17">
    <source>
        <dbReference type="Proteomes" id="UP000321899"/>
    </source>
</evidence>
<keyword evidence="7" id="KW-0521">NADP</keyword>
<reference evidence="16 17" key="1">
    <citation type="submission" date="2019-06" db="EMBL/GenBank/DDBJ databases">
        <title>Desulfobotulus mexicanus sp. nov., a novel sulfate-reducing bacterium isolated from the sediment of an alkaline crater lake in Mexico.</title>
        <authorList>
            <person name="Hirschler-Rea A."/>
        </authorList>
    </citation>
    <scope>NUCLEOTIDE SEQUENCE [LARGE SCALE GENOMIC DNA]</scope>
    <source>
        <strain evidence="16 17">PAR22N</strain>
    </source>
</reference>
<dbReference type="Proteomes" id="UP000321899">
    <property type="component" value="Unassembled WGS sequence"/>
</dbReference>
<keyword evidence="17" id="KW-1185">Reference proteome</keyword>
<evidence type="ECO:0000256" key="4">
    <source>
        <dbReference type="ARBA" id="ARBA00022630"/>
    </source>
</evidence>
<dbReference type="RefSeq" id="WP_139448485.1">
    <property type="nucleotide sequence ID" value="NZ_VDMB01000010.1"/>
</dbReference>
<dbReference type="GO" id="GO:0017150">
    <property type="term" value="F:tRNA dihydrouridine synthase activity"/>
    <property type="evidence" value="ECO:0007669"/>
    <property type="project" value="InterPro"/>
</dbReference>
<evidence type="ECO:0000256" key="8">
    <source>
        <dbReference type="ARBA" id="ARBA00022884"/>
    </source>
</evidence>
<dbReference type="InterPro" id="IPR035587">
    <property type="entry name" value="DUS-like_FMN-bd"/>
</dbReference>
<dbReference type="PROSITE" id="PS01136">
    <property type="entry name" value="UPF0034"/>
    <property type="match status" value="1"/>
</dbReference>
<dbReference type="InterPro" id="IPR013785">
    <property type="entry name" value="Aldolase_TIM"/>
</dbReference>
<dbReference type="OrthoDB" id="9764501at2"/>
<dbReference type="Gene3D" id="3.20.20.70">
    <property type="entry name" value="Aldolase class I"/>
    <property type="match status" value="1"/>
</dbReference>
<comment type="catalytic activity">
    <reaction evidence="10">
        <text>a 5,6-dihydrouridine in tRNA + NADP(+) = a uridine in tRNA + NADPH + H(+)</text>
        <dbReference type="Rhea" id="RHEA:23624"/>
        <dbReference type="Rhea" id="RHEA-COMP:13339"/>
        <dbReference type="Rhea" id="RHEA-COMP:13887"/>
        <dbReference type="ChEBI" id="CHEBI:15378"/>
        <dbReference type="ChEBI" id="CHEBI:57783"/>
        <dbReference type="ChEBI" id="CHEBI:58349"/>
        <dbReference type="ChEBI" id="CHEBI:65315"/>
        <dbReference type="ChEBI" id="CHEBI:74443"/>
    </reaction>
</comment>
<dbReference type="EMBL" id="VDMB01000010">
    <property type="protein sequence ID" value="TYT74522.1"/>
    <property type="molecule type" value="Genomic_DNA"/>
</dbReference>
<keyword evidence="6 12" id="KW-0819">tRNA processing</keyword>
<keyword evidence="3" id="KW-0820">tRNA-binding</keyword>
<accession>A0A5S5MFM6</accession>
<dbReference type="EC" id="1.3.1.-" evidence="12"/>
<dbReference type="Pfam" id="PF01207">
    <property type="entry name" value="Dus"/>
    <property type="match status" value="1"/>
</dbReference>
<evidence type="ECO:0000259" key="15">
    <source>
        <dbReference type="Pfam" id="PF01207"/>
    </source>
</evidence>